<keyword evidence="1" id="KW-0732">Signal</keyword>
<dbReference type="GO" id="GO:0005737">
    <property type="term" value="C:cytoplasm"/>
    <property type="evidence" value="ECO:0007669"/>
    <property type="project" value="TreeGrafter"/>
</dbReference>
<name>A0A8H6TFX7_MYCCL</name>
<dbReference type="Pfam" id="PF08520">
    <property type="entry name" value="Mitofissin"/>
    <property type="match status" value="1"/>
</dbReference>
<proteinExistence type="predicted"/>
<sequence>MALGRLFHFAFDAVLLSTLAAGVRRSSGFAPNTDTISEPNLRSAAERYLARRQGTTVIVNTQSFRMHLISTDRVHYRAQI</sequence>
<dbReference type="AlphaFoldDB" id="A0A8H6TFX7"/>
<evidence type="ECO:0000313" key="2">
    <source>
        <dbReference type="EMBL" id="KAF7316973.1"/>
    </source>
</evidence>
<reference evidence="2" key="1">
    <citation type="submission" date="2020-05" db="EMBL/GenBank/DDBJ databases">
        <title>Mycena genomes resolve the evolution of fungal bioluminescence.</title>
        <authorList>
            <person name="Tsai I.J."/>
        </authorList>
    </citation>
    <scope>NUCLEOTIDE SEQUENCE</scope>
    <source>
        <strain evidence="2">110903Hualien_Pintung</strain>
    </source>
</reference>
<organism evidence="2 3">
    <name type="scientific">Mycena chlorophos</name>
    <name type="common">Agaric fungus</name>
    <name type="synonym">Agaricus chlorophos</name>
    <dbReference type="NCBI Taxonomy" id="658473"/>
    <lineage>
        <taxon>Eukaryota</taxon>
        <taxon>Fungi</taxon>
        <taxon>Dikarya</taxon>
        <taxon>Basidiomycota</taxon>
        <taxon>Agaricomycotina</taxon>
        <taxon>Agaricomycetes</taxon>
        <taxon>Agaricomycetidae</taxon>
        <taxon>Agaricales</taxon>
        <taxon>Marasmiineae</taxon>
        <taxon>Mycenaceae</taxon>
        <taxon>Mycena</taxon>
    </lineage>
</organism>
<feature type="signal peptide" evidence="1">
    <location>
        <begin position="1"/>
        <end position="22"/>
    </location>
</feature>
<protein>
    <submittedName>
        <fullName evidence="2">Inositol polyphosphate phosphatase</fullName>
    </submittedName>
</protein>
<dbReference type="InterPro" id="IPR013726">
    <property type="entry name" value="Mitofissin"/>
</dbReference>
<comment type="caution">
    <text evidence="2">The sequence shown here is derived from an EMBL/GenBank/DDBJ whole genome shotgun (WGS) entry which is preliminary data.</text>
</comment>
<gene>
    <name evidence="2" type="ORF">HMN09_00431700</name>
</gene>
<keyword evidence="3" id="KW-1185">Reference proteome</keyword>
<evidence type="ECO:0000256" key="1">
    <source>
        <dbReference type="SAM" id="SignalP"/>
    </source>
</evidence>
<dbReference type="PANTHER" id="PTHR28075">
    <property type="entry name" value="CHROMOSOME 16, WHOLE GENOME SHOTGUN SEQUENCE"/>
    <property type="match status" value="1"/>
</dbReference>
<accession>A0A8H6TFX7</accession>
<dbReference type="EMBL" id="JACAZE010000005">
    <property type="protein sequence ID" value="KAF7316973.1"/>
    <property type="molecule type" value="Genomic_DNA"/>
</dbReference>
<dbReference type="PANTHER" id="PTHR28075:SF1">
    <property type="entry name" value="DUF1748-DOMAIN-CONTAINING PROTEIN"/>
    <property type="match status" value="1"/>
</dbReference>
<dbReference type="OrthoDB" id="16824at2759"/>
<feature type="chain" id="PRO_5034162727" evidence="1">
    <location>
        <begin position="23"/>
        <end position="80"/>
    </location>
</feature>
<evidence type="ECO:0000313" key="3">
    <source>
        <dbReference type="Proteomes" id="UP000613580"/>
    </source>
</evidence>
<dbReference type="Proteomes" id="UP000613580">
    <property type="component" value="Unassembled WGS sequence"/>
</dbReference>